<evidence type="ECO:0000313" key="1">
    <source>
        <dbReference type="EMBL" id="GIG73587.1"/>
    </source>
</evidence>
<proteinExistence type="predicted"/>
<evidence type="ECO:0000313" key="2">
    <source>
        <dbReference type="Proteomes" id="UP000653674"/>
    </source>
</evidence>
<organism evidence="1 2">
    <name type="scientific">Planosporangium flavigriseum</name>
    <dbReference type="NCBI Taxonomy" id="373681"/>
    <lineage>
        <taxon>Bacteria</taxon>
        <taxon>Bacillati</taxon>
        <taxon>Actinomycetota</taxon>
        <taxon>Actinomycetes</taxon>
        <taxon>Micromonosporales</taxon>
        <taxon>Micromonosporaceae</taxon>
        <taxon>Planosporangium</taxon>
    </lineage>
</organism>
<comment type="caution">
    <text evidence="1">The sequence shown here is derived from an EMBL/GenBank/DDBJ whole genome shotgun (WGS) entry which is preliminary data.</text>
</comment>
<protein>
    <submittedName>
        <fullName evidence="1">Uncharacterized protein</fullName>
    </submittedName>
</protein>
<sequence length="60" mass="7309">MPSVIVKSREELWRQREELLNRAHTTYEELRERAESYLLTADERNIWETLKTIDYLLGNE</sequence>
<name>A0A8J3LIM7_9ACTN</name>
<dbReference type="Proteomes" id="UP000653674">
    <property type="component" value="Unassembled WGS sequence"/>
</dbReference>
<dbReference type="AlphaFoldDB" id="A0A8J3LIM7"/>
<gene>
    <name evidence="1" type="ORF">Pfl04_19910</name>
</gene>
<reference evidence="1" key="1">
    <citation type="submission" date="2021-01" db="EMBL/GenBank/DDBJ databases">
        <title>Whole genome shotgun sequence of Planosporangium flavigriseum NBRC 105377.</title>
        <authorList>
            <person name="Komaki H."/>
            <person name="Tamura T."/>
        </authorList>
    </citation>
    <scope>NUCLEOTIDE SEQUENCE</scope>
    <source>
        <strain evidence="1">NBRC 105377</strain>
    </source>
</reference>
<dbReference type="RefSeq" id="WP_168077612.1">
    <property type="nucleotide sequence ID" value="NZ_BAAAQJ010000003.1"/>
</dbReference>
<dbReference type="EMBL" id="BONU01000010">
    <property type="protein sequence ID" value="GIG73587.1"/>
    <property type="molecule type" value="Genomic_DNA"/>
</dbReference>
<accession>A0A8J3LIM7</accession>
<keyword evidence="2" id="KW-1185">Reference proteome</keyword>